<evidence type="ECO:0000256" key="4">
    <source>
        <dbReference type="ARBA" id="ARBA00022692"/>
    </source>
</evidence>
<accession>A0AAD5W115</accession>
<keyword evidence="4 9" id="KW-0812">Transmembrane</keyword>
<keyword evidence="7" id="KW-0496">Mitochondrion</keyword>
<dbReference type="PANTHER" id="PTHR45624">
    <property type="entry name" value="MITOCHONDRIAL BASIC AMINO ACIDS TRANSPORTER-RELATED"/>
    <property type="match status" value="1"/>
</dbReference>
<evidence type="ECO:0000256" key="1">
    <source>
        <dbReference type="ARBA" id="ARBA00004225"/>
    </source>
</evidence>
<sequence length="335" mass="35098">MGEEKQQQKVSAADNIKAFIAGGFGGVAAVLVGHPFDLTKTRLQTAPPGTYTGAVDVVKKTLAKDGLSGMYRGMVPPLLGVTPIFAVSFWAYDASKQLIYALTPNRSSQSLSTAELATAGFLSAVPTTLVTAPVERAKVLLQVQGQGGSEVKYKGVTDVLKHLYKEGGIRSIYRGTGATLARDGPGSAAYFAAYEVTKKMLTPAGSSAAELNLGAIILAGGTAGVAMWAIAIPPDVLKSRLQSAPTGTYSGIMDCARKTIAADGIGALWKGFGPAMARAFPANAATFVRHNLSDFLVQMLIGSMSILATSTKNFKTPYDDSLRPFSLALRLHGNY</sequence>
<evidence type="ECO:0000256" key="2">
    <source>
        <dbReference type="ARBA" id="ARBA00006375"/>
    </source>
</evidence>
<proteinExistence type="inferred from homology"/>
<gene>
    <name evidence="12" type="ORF">NP233_g2275</name>
</gene>
<feature type="transmembrane region" description="Helical" evidence="11">
    <location>
        <begin position="211"/>
        <end position="232"/>
    </location>
</feature>
<dbReference type="GO" id="GO:1902603">
    <property type="term" value="P:carnitine transmembrane transport"/>
    <property type="evidence" value="ECO:0007669"/>
    <property type="project" value="TreeGrafter"/>
</dbReference>
<dbReference type="InterPro" id="IPR023395">
    <property type="entry name" value="MCP_dom_sf"/>
</dbReference>
<evidence type="ECO:0000256" key="5">
    <source>
        <dbReference type="ARBA" id="ARBA00022737"/>
    </source>
</evidence>
<reference evidence="12" key="1">
    <citation type="submission" date="2022-07" db="EMBL/GenBank/DDBJ databases">
        <title>Genome Sequence of Leucocoprinus birnbaumii.</title>
        <authorList>
            <person name="Buettner E."/>
        </authorList>
    </citation>
    <scope>NUCLEOTIDE SEQUENCE</scope>
    <source>
        <strain evidence="12">VT141</strain>
    </source>
</reference>
<name>A0AAD5W115_9AGAR</name>
<evidence type="ECO:0000313" key="13">
    <source>
        <dbReference type="Proteomes" id="UP001213000"/>
    </source>
</evidence>
<dbReference type="AlphaFoldDB" id="A0AAD5W115"/>
<dbReference type="GO" id="GO:0015227">
    <property type="term" value="F:O-acyl-L-carnitine transmembrane transporter activity"/>
    <property type="evidence" value="ECO:0007669"/>
    <property type="project" value="TreeGrafter"/>
</dbReference>
<comment type="similarity">
    <text evidence="2 10">Belongs to the mitochondrial carrier (TC 2.A.29) family.</text>
</comment>
<comment type="caution">
    <text evidence="12">The sequence shown here is derived from an EMBL/GenBank/DDBJ whole genome shotgun (WGS) entry which is preliminary data.</text>
</comment>
<evidence type="ECO:0000256" key="3">
    <source>
        <dbReference type="ARBA" id="ARBA00022448"/>
    </source>
</evidence>
<dbReference type="Pfam" id="PF00153">
    <property type="entry name" value="Mito_carr"/>
    <property type="match status" value="3"/>
</dbReference>
<feature type="transmembrane region" description="Helical" evidence="11">
    <location>
        <begin position="74"/>
        <end position="92"/>
    </location>
</feature>
<protein>
    <submittedName>
        <fullName evidence="12">Uncharacterized protein</fullName>
    </submittedName>
</protein>
<keyword evidence="13" id="KW-1185">Reference proteome</keyword>
<dbReference type="EMBL" id="JANIEX010000095">
    <property type="protein sequence ID" value="KAJ3573660.1"/>
    <property type="molecule type" value="Genomic_DNA"/>
</dbReference>
<evidence type="ECO:0000256" key="9">
    <source>
        <dbReference type="PROSITE-ProRule" id="PRU00282"/>
    </source>
</evidence>
<dbReference type="PROSITE" id="PS50920">
    <property type="entry name" value="SOLCAR"/>
    <property type="match status" value="3"/>
</dbReference>
<dbReference type="Gene3D" id="1.50.40.10">
    <property type="entry name" value="Mitochondrial carrier domain"/>
    <property type="match status" value="2"/>
</dbReference>
<keyword evidence="8 9" id="KW-0472">Membrane</keyword>
<dbReference type="InterPro" id="IPR018108">
    <property type="entry name" value="MCP_transmembrane"/>
</dbReference>
<feature type="repeat" description="Solcar" evidence="9">
    <location>
        <begin position="111"/>
        <end position="200"/>
    </location>
</feature>
<dbReference type="GO" id="GO:0031966">
    <property type="term" value="C:mitochondrial membrane"/>
    <property type="evidence" value="ECO:0007669"/>
    <property type="project" value="UniProtKB-SubCell"/>
</dbReference>
<evidence type="ECO:0000256" key="8">
    <source>
        <dbReference type="ARBA" id="ARBA00023136"/>
    </source>
</evidence>
<dbReference type="InterPro" id="IPR050567">
    <property type="entry name" value="Mitochondrial_Carrier"/>
</dbReference>
<comment type="subcellular location">
    <subcellularLocation>
        <location evidence="1">Mitochondrion membrane</location>
        <topology evidence="1">Multi-pass membrane protein</topology>
    </subcellularLocation>
</comment>
<keyword evidence="6 11" id="KW-1133">Transmembrane helix</keyword>
<dbReference type="GO" id="GO:0006839">
    <property type="term" value="P:mitochondrial transport"/>
    <property type="evidence" value="ECO:0007669"/>
    <property type="project" value="TreeGrafter"/>
</dbReference>
<organism evidence="12 13">
    <name type="scientific">Leucocoprinus birnbaumii</name>
    <dbReference type="NCBI Taxonomy" id="56174"/>
    <lineage>
        <taxon>Eukaryota</taxon>
        <taxon>Fungi</taxon>
        <taxon>Dikarya</taxon>
        <taxon>Basidiomycota</taxon>
        <taxon>Agaricomycotina</taxon>
        <taxon>Agaricomycetes</taxon>
        <taxon>Agaricomycetidae</taxon>
        <taxon>Agaricales</taxon>
        <taxon>Agaricineae</taxon>
        <taxon>Agaricaceae</taxon>
        <taxon>Leucocoprinus</taxon>
    </lineage>
</organism>
<feature type="repeat" description="Solcar" evidence="9">
    <location>
        <begin position="211"/>
        <end position="296"/>
    </location>
</feature>
<keyword evidence="5" id="KW-0677">Repeat</keyword>
<dbReference type="Proteomes" id="UP001213000">
    <property type="component" value="Unassembled WGS sequence"/>
</dbReference>
<dbReference type="PANTHER" id="PTHR45624:SF4">
    <property type="entry name" value="CONGESTED-LIKE TRACHEA PROTEIN-RELATED"/>
    <property type="match status" value="1"/>
</dbReference>
<evidence type="ECO:0000256" key="10">
    <source>
        <dbReference type="RuleBase" id="RU000488"/>
    </source>
</evidence>
<keyword evidence="3 10" id="KW-0813">Transport</keyword>
<evidence type="ECO:0000256" key="6">
    <source>
        <dbReference type="ARBA" id="ARBA00022989"/>
    </source>
</evidence>
<evidence type="ECO:0000256" key="7">
    <source>
        <dbReference type="ARBA" id="ARBA00023128"/>
    </source>
</evidence>
<evidence type="ECO:0000313" key="12">
    <source>
        <dbReference type="EMBL" id="KAJ3573660.1"/>
    </source>
</evidence>
<feature type="repeat" description="Solcar" evidence="9">
    <location>
        <begin position="13"/>
        <end position="98"/>
    </location>
</feature>
<evidence type="ECO:0000256" key="11">
    <source>
        <dbReference type="SAM" id="Phobius"/>
    </source>
</evidence>
<dbReference type="SUPFAM" id="SSF103506">
    <property type="entry name" value="Mitochondrial carrier"/>
    <property type="match status" value="1"/>
</dbReference>